<protein>
    <submittedName>
        <fullName evidence="1">WYL domain-containing protein</fullName>
    </submittedName>
</protein>
<evidence type="ECO:0000313" key="1">
    <source>
        <dbReference type="EMBL" id="MBM6739146.1"/>
    </source>
</evidence>
<comment type="caution">
    <text evidence="1">The sequence shown here is derived from an EMBL/GenBank/DDBJ whole genome shotgun (WGS) entry which is preliminary data.</text>
</comment>
<accession>A0ABS2EC44</accession>
<dbReference type="Proteomes" id="UP000716906">
    <property type="component" value="Unassembled WGS sequence"/>
</dbReference>
<evidence type="ECO:0000313" key="2">
    <source>
        <dbReference type="Proteomes" id="UP000716906"/>
    </source>
</evidence>
<dbReference type="EMBL" id="JACLYY010000016">
    <property type="protein sequence ID" value="MBM6739146.1"/>
    <property type="molecule type" value="Genomic_DNA"/>
</dbReference>
<name>A0ABS2EC44_9FIRM</name>
<organism evidence="1 2">
    <name type="scientific">Faecalicatena fissicatena</name>
    <dbReference type="NCBI Taxonomy" id="290055"/>
    <lineage>
        <taxon>Bacteria</taxon>
        <taxon>Bacillati</taxon>
        <taxon>Bacillota</taxon>
        <taxon>Clostridia</taxon>
        <taxon>Lachnospirales</taxon>
        <taxon>Lachnospiraceae</taxon>
        <taxon>Faecalicatena</taxon>
    </lineage>
</organism>
<keyword evidence="2" id="KW-1185">Reference proteome</keyword>
<gene>
    <name evidence="1" type="ORF">H7U36_13735</name>
</gene>
<proteinExistence type="predicted"/>
<dbReference type="RefSeq" id="WP_191494011.1">
    <property type="nucleotide sequence ID" value="NZ_JACLYY010000016.1"/>
</dbReference>
<sequence>MIFSELYSAYYNTVAAVLAEAVRHPLTDSELREIIEQHAFRESALSIIPALKEERWQLIRADGTTPIQRKPDMPLTMLQRRWLKSIAMDLRIRLFGDFGFDFPEAEPLFRPEDILVFDKYSDGDPYGDETYIANFRLILDAVRRKYPLRIEMTSGKGELLSVSIFPESLEYSEKDDKFRLTGTEGQYASTINLGRIVGCRLAKEPAKCGGRVVRTRQRRVVFQLVDERNALERVLMHFAHFRKQAEKTEDGRYRITVYYDKEDEMELVIRVLSFGPLIRVTEPQRFVGLIRQRLIEQKSCGL</sequence>
<reference evidence="1 2" key="1">
    <citation type="journal article" date="2021" name="Sci. Rep.">
        <title>The distribution of antibiotic resistance genes in chicken gut microbiota commensals.</title>
        <authorList>
            <person name="Juricova H."/>
            <person name="Matiasovicova J."/>
            <person name="Kubasova T."/>
            <person name="Cejkova D."/>
            <person name="Rychlik I."/>
        </authorList>
    </citation>
    <scope>NUCLEOTIDE SEQUENCE [LARGE SCALE GENOMIC DNA]</scope>
    <source>
        <strain evidence="1 2">An773</strain>
    </source>
</reference>